<dbReference type="InterPro" id="IPR037914">
    <property type="entry name" value="SpoVT-AbrB_sf"/>
</dbReference>
<evidence type="ECO:0000313" key="3">
    <source>
        <dbReference type="EMBL" id="MBK1661456.1"/>
    </source>
</evidence>
<dbReference type="SUPFAM" id="SSF89447">
    <property type="entry name" value="AbrB/MazE/MraZ-like"/>
    <property type="match status" value="1"/>
</dbReference>
<dbReference type="RefSeq" id="WP_133221770.1">
    <property type="nucleotide sequence ID" value="NZ_SMOA01000161.1"/>
</dbReference>
<protein>
    <recommendedName>
        <fullName evidence="2">SpoVT-AbrB domain-containing protein</fullName>
    </recommendedName>
</protein>
<dbReference type="SMART" id="SM00966">
    <property type="entry name" value="SpoVT_AbrB"/>
    <property type="match status" value="1"/>
</dbReference>
<keyword evidence="4" id="KW-1185">Reference proteome</keyword>
<reference evidence="3 4" key="1">
    <citation type="journal article" date="2020" name="Microorganisms">
        <title>Osmotic Adaptation and Compatible Solute Biosynthesis of Phototrophic Bacteria as Revealed from Genome Analyses.</title>
        <authorList>
            <person name="Imhoff J.F."/>
            <person name="Rahn T."/>
            <person name="Kunzel S."/>
            <person name="Keller A."/>
            <person name="Neulinger S.C."/>
        </authorList>
    </citation>
    <scope>NUCLEOTIDE SEQUENCE [LARGE SCALE GENOMIC DNA]</scope>
    <source>
        <strain evidence="3 4">DSM 15382</strain>
    </source>
</reference>
<accession>A0ABS1D4I1</accession>
<dbReference type="NCBIfam" id="TIGR01439">
    <property type="entry name" value="lp_hng_hel_AbrB"/>
    <property type="match status" value="1"/>
</dbReference>
<dbReference type="InterPro" id="IPR007159">
    <property type="entry name" value="SpoVT-AbrB_dom"/>
</dbReference>
<organism evidence="3 4">
    <name type="scientific">Paracraurococcus ruber</name>
    <dbReference type="NCBI Taxonomy" id="77675"/>
    <lineage>
        <taxon>Bacteria</taxon>
        <taxon>Pseudomonadati</taxon>
        <taxon>Pseudomonadota</taxon>
        <taxon>Alphaproteobacteria</taxon>
        <taxon>Acetobacterales</taxon>
        <taxon>Roseomonadaceae</taxon>
        <taxon>Paracraurococcus</taxon>
    </lineage>
</organism>
<gene>
    <name evidence="3" type="ORF">CKO45_24925</name>
</gene>
<keyword evidence="1" id="KW-0238">DNA-binding</keyword>
<evidence type="ECO:0000256" key="1">
    <source>
        <dbReference type="PROSITE-ProRule" id="PRU01076"/>
    </source>
</evidence>
<name>A0ABS1D4I1_9PROT</name>
<comment type="caution">
    <text evidence="3">The sequence shown here is derived from an EMBL/GenBank/DDBJ whole genome shotgun (WGS) entry which is preliminary data.</text>
</comment>
<evidence type="ECO:0000259" key="2">
    <source>
        <dbReference type="PROSITE" id="PS51740"/>
    </source>
</evidence>
<evidence type="ECO:0000313" key="4">
    <source>
        <dbReference type="Proteomes" id="UP000697995"/>
    </source>
</evidence>
<sequence>MGMPVTVKGQVTIPKPIRDRLGLAPGSRVEFVPQPDGRVVLQKADEGGAKPDPFAQAMGSATALKGMTTDEIMLLLRGEREDL</sequence>
<dbReference type="EMBL" id="NRSG01000306">
    <property type="protein sequence ID" value="MBK1661456.1"/>
    <property type="molecule type" value="Genomic_DNA"/>
</dbReference>
<dbReference type="Gene3D" id="2.10.260.10">
    <property type="match status" value="1"/>
</dbReference>
<dbReference type="PROSITE" id="PS51740">
    <property type="entry name" value="SPOVT_ABRB"/>
    <property type="match status" value="1"/>
</dbReference>
<feature type="domain" description="SpoVT-AbrB" evidence="2">
    <location>
        <begin position="1"/>
        <end position="46"/>
    </location>
</feature>
<dbReference type="Pfam" id="PF04014">
    <property type="entry name" value="MazE_antitoxin"/>
    <property type="match status" value="1"/>
</dbReference>
<proteinExistence type="predicted"/>
<dbReference type="Proteomes" id="UP000697995">
    <property type="component" value="Unassembled WGS sequence"/>
</dbReference>